<dbReference type="InterPro" id="IPR006153">
    <property type="entry name" value="Cation/H_exchanger_TM"/>
</dbReference>
<evidence type="ECO:0000259" key="14">
    <source>
        <dbReference type="Pfam" id="PF00999"/>
    </source>
</evidence>
<feature type="transmembrane region" description="Helical" evidence="13">
    <location>
        <begin position="327"/>
        <end position="350"/>
    </location>
</feature>
<feature type="region of interest" description="Disordered" evidence="12">
    <location>
        <begin position="1063"/>
        <end position="1084"/>
    </location>
</feature>
<feature type="transmembrane region" description="Helical" evidence="13">
    <location>
        <begin position="247"/>
        <end position="275"/>
    </location>
</feature>
<organism evidence="18 19">
    <name type="scientific">Canavalia gladiata</name>
    <name type="common">Sword bean</name>
    <name type="synonym">Dolichos gladiatus</name>
    <dbReference type="NCBI Taxonomy" id="3824"/>
    <lineage>
        <taxon>Eukaryota</taxon>
        <taxon>Viridiplantae</taxon>
        <taxon>Streptophyta</taxon>
        <taxon>Embryophyta</taxon>
        <taxon>Tracheophyta</taxon>
        <taxon>Spermatophyta</taxon>
        <taxon>Magnoliopsida</taxon>
        <taxon>eudicotyledons</taxon>
        <taxon>Gunneridae</taxon>
        <taxon>Pentapetalae</taxon>
        <taxon>rosids</taxon>
        <taxon>fabids</taxon>
        <taxon>Fabales</taxon>
        <taxon>Fabaceae</taxon>
        <taxon>Papilionoideae</taxon>
        <taxon>50 kb inversion clade</taxon>
        <taxon>NPAAA clade</taxon>
        <taxon>indigoferoid/millettioid clade</taxon>
        <taxon>Phaseoleae</taxon>
        <taxon>Canavalia</taxon>
    </lineage>
</organism>
<keyword evidence="5 13" id="KW-0812">Transmembrane</keyword>
<reference evidence="18 19" key="1">
    <citation type="submission" date="2024-01" db="EMBL/GenBank/DDBJ databases">
        <title>The genomes of 5 underutilized Papilionoideae crops provide insights into root nodulation and disease resistanc.</title>
        <authorList>
            <person name="Jiang F."/>
        </authorList>
    </citation>
    <scope>NUCLEOTIDE SEQUENCE [LARGE SCALE GENOMIC DNA]</scope>
    <source>
        <strain evidence="18">LVBAO_FW01</strain>
        <tissue evidence="18">Leaves</tissue>
    </source>
</reference>
<dbReference type="GO" id="GO:0015297">
    <property type="term" value="F:antiporter activity"/>
    <property type="evidence" value="ECO:0007669"/>
    <property type="project" value="UniProtKB-KW"/>
</dbReference>
<keyword evidence="9 13" id="KW-0472">Membrane</keyword>
<keyword evidence="2" id="KW-0813">Transport</keyword>
<evidence type="ECO:0000256" key="9">
    <source>
        <dbReference type="ARBA" id="ARBA00023136"/>
    </source>
</evidence>
<feature type="region of interest" description="Disordered" evidence="12">
    <location>
        <begin position="927"/>
        <end position="962"/>
    </location>
</feature>
<dbReference type="PANTHER" id="PTHR32468">
    <property type="entry name" value="CATION/H + ANTIPORTER"/>
    <property type="match status" value="1"/>
</dbReference>
<feature type="domain" description="Cation/H(+) antiporter C-terminal" evidence="17">
    <location>
        <begin position="611"/>
        <end position="772"/>
    </location>
</feature>
<feature type="compositionally biased region" description="Low complexity" evidence="12">
    <location>
        <begin position="927"/>
        <end position="948"/>
    </location>
</feature>
<dbReference type="GO" id="GO:0006813">
    <property type="term" value="P:potassium ion transport"/>
    <property type="evidence" value="ECO:0007669"/>
    <property type="project" value="UniProtKB-KW"/>
</dbReference>
<evidence type="ECO:0000259" key="17">
    <source>
        <dbReference type="Pfam" id="PF23259"/>
    </source>
</evidence>
<evidence type="ECO:0000256" key="13">
    <source>
        <dbReference type="SAM" id="Phobius"/>
    </source>
</evidence>
<evidence type="ECO:0000313" key="18">
    <source>
        <dbReference type="EMBL" id="KAK7313935.1"/>
    </source>
</evidence>
<evidence type="ECO:0000256" key="8">
    <source>
        <dbReference type="ARBA" id="ARBA00023065"/>
    </source>
</evidence>
<dbReference type="Proteomes" id="UP001367508">
    <property type="component" value="Unassembled WGS sequence"/>
</dbReference>
<evidence type="ECO:0000256" key="1">
    <source>
        <dbReference type="ARBA" id="ARBA00004141"/>
    </source>
</evidence>
<dbReference type="Pfam" id="PF00999">
    <property type="entry name" value="Na_H_Exchanger"/>
    <property type="match status" value="1"/>
</dbReference>
<feature type="domain" description="Cation/H+ exchanger transmembrane" evidence="14">
    <location>
        <begin position="32"/>
        <end position="411"/>
    </location>
</feature>
<evidence type="ECO:0000256" key="11">
    <source>
        <dbReference type="ARBA" id="ARBA00054890"/>
    </source>
</evidence>
<dbReference type="InterPro" id="IPR004330">
    <property type="entry name" value="FAR1_DNA_bnd_dom"/>
</dbReference>
<evidence type="ECO:0008006" key="20">
    <source>
        <dbReference type="Google" id="ProtNLM"/>
    </source>
</evidence>
<dbReference type="AlphaFoldDB" id="A0AAN9KAJ8"/>
<accession>A0AAN9KAJ8</accession>
<dbReference type="PANTHER" id="PTHR32468:SF18">
    <property type="entry name" value="CATION_H(+) ANTIPORTER 1"/>
    <property type="match status" value="1"/>
</dbReference>
<keyword evidence="4" id="KW-0633">Potassium transport</keyword>
<keyword evidence="19" id="KW-1185">Reference proteome</keyword>
<evidence type="ECO:0000256" key="12">
    <source>
        <dbReference type="SAM" id="MobiDB-lite"/>
    </source>
</evidence>
<evidence type="ECO:0000256" key="5">
    <source>
        <dbReference type="ARBA" id="ARBA00022692"/>
    </source>
</evidence>
<dbReference type="Gene3D" id="1.20.1530.20">
    <property type="match status" value="1"/>
</dbReference>
<dbReference type="InterPro" id="IPR038770">
    <property type="entry name" value="Na+/solute_symporter_sf"/>
</dbReference>
<protein>
    <recommendedName>
        <fullName evidence="20">Cation/H+ exchanger domain-containing protein</fullName>
    </recommendedName>
</protein>
<comment type="function">
    <text evidence="11">May operate as a cation/H(+) antiporter.</text>
</comment>
<evidence type="ECO:0000259" key="15">
    <source>
        <dbReference type="Pfam" id="PF03101"/>
    </source>
</evidence>
<dbReference type="InterPro" id="IPR057291">
    <property type="entry name" value="CHX17_2nd"/>
</dbReference>
<proteinExistence type="inferred from homology"/>
<feature type="transmembrane region" description="Helical" evidence="13">
    <location>
        <begin position="207"/>
        <end position="227"/>
    </location>
</feature>
<dbReference type="GO" id="GO:1902600">
    <property type="term" value="P:proton transmembrane transport"/>
    <property type="evidence" value="ECO:0007669"/>
    <property type="project" value="InterPro"/>
</dbReference>
<dbReference type="GO" id="GO:0012505">
    <property type="term" value="C:endomembrane system"/>
    <property type="evidence" value="ECO:0007669"/>
    <property type="project" value="TreeGrafter"/>
</dbReference>
<evidence type="ECO:0000256" key="10">
    <source>
        <dbReference type="ARBA" id="ARBA00038341"/>
    </source>
</evidence>
<keyword evidence="6" id="KW-0630">Potassium</keyword>
<dbReference type="Pfam" id="PF23259">
    <property type="entry name" value="CHX17_C"/>
    <property type="match status" value="1"/>
</dbReference>
<feature type="transmembrane region" description="Helical" evidence="13">
    <location>
        <begin position="356"/>
        <end position="377"/>
    </location>
</feature>
<dbReference type="Pfam" id="PF03101">
    <property type="entry name" value="FAR1"/>
    <property type="match status" value="1"/>
</dbReference>
<feature type="transmembrane region" description="Helical" evidence="13">
    <location>
        <begin position="107"/>
        <end position="131"/>
    </location>
</feature>
<dbReference type="InterPro" id="IPR050794">
    <property type="entry name" value="CPA2_transporter"/>
</dbReference>
<keyword evidence="8" id="KW-0406">Ion transport</keyword>
<keyword evidence="3" id="KW-0050">Antiport</keyword>
<feature type="transmembrane region" description="Helical" evidence="13">
    <location>
        <begin position="50"/>
        <end position="69"/>
    </location>
</feature>
<feature type="compositionally biased region" description="Basic residues" evidence="12">
    <location>
        <begin position="952"/>
        <end position="962"/>
    </location>
</feature>
<feature type="domain" description="Cation/H(+) antiporter central" evidence="16">
    <location>
        <begin position="466"/>
        <end position="594"/>
    </location>
</feature>
<name>A0AAN9KAJ8_CANGL</name>
<dbReference type="EMBL" id="JAYMYQ010000009">
    <property type="protein sequence ID" value="KAK7313935.1"/>
    <property type="molecule type" value="Genomic_DNA"/>
</dbReference>
<keyword evidence="7 13" id="KW-1133">Transmembrane helix</keyword>
<feature type="transmembrane region" description="Helical" evidence="13">
    <location>
        <begin position="20"/>
        <end position="38"/>
    </location>
</feature>
<comment type="caution">
    <text evidence="18">The sequence shown here is derived from an EMBL/GenBank/DDBJ whole genome shotgun (WGS) entry which is preliminary data.</text>
</comment>
<dbReference type="FunFam" id="1.20.1530.20:FF:000019">
    <property type="entry name" value="Cation/H(+) antiporter 1"/>
    <property type="match status" value="1"/>
</dbReference>
<dbReference type="GO" id="GO:0016020">
    <property type="term" value="C:membrane"/>
    <property type="evidence" value="ECO:0007669"/>
    <property type="project" value="UniProtKB-SubCell"/>
</dbReference>
<gene>
    <name evidence="18" type="ORF">VNO77_39142</name>
</gene>
<feature type="transmembrane region" description="Helical" evidence="13">
    <location>
        <begin position="295"/>
        <end position="315"/>
    </location>
</feature>
<feature type="transmembrane region" description="Helical" evidence="13">
    <location>
        <begin position="179"/>
        <end position="201"/>
    </location>
</feature>
<feature type="domain" description="FAR1" evidence="15">
    <location>
        <begin position="825"/>
        <end position="918"/>
    </location>
</feature>
<feature type="transmembrane region" description="Helical" evidence="13">
    <location>
        <begin position="143"/>
        <end position="167"/>
    </location>
</feature>
<evidence type="ECO:0000313" key="19">
    <source>
        <dbReference type="Proteomes" id="UP001367508"/>
    </source>
</evidence>
<evidence type="ECO:0000256" key="3">
    <source>
        <dbReference type="ARBA" id="ARBA00022449"/>
    </source>
</evidence>
<feature type="transmembrane region" description="Helical" evidence="13">
    <location>
        <begin position="389"/>
        <end position="411"/>
    </location>
</feature>
<evidence type="ECO:0000256" key="7">
    <source>
        <dbReference type="ARBA" id="ARBA00022989"/>
    </source>
</evidence>
<comment type="similarity">
    <text evidence="10">Belongs to the monovalent cation:proton antiporter 2 (CPA2) transporter (TC 2.A.37) family. CHX (TC 2.A.37.4) subfamily.</text>
</comment>
<evidence type="ECO:0000259" key="16">
    <source>
        <dbReference type="Pfam" id="PF23256"/>
    </source>
</evidence>
<dbReference type="Pfam" id="PF23256">
    <property type="entry name" value="CHX17_2nd"/>
    <property type="match status" value="1"/>
</dbReference>
<comment type="subcellular location">
    <subcellularLocation>
        <location evidence="1">Membrane</location>
        <topology evidence="1">Multi-pass membrane protein</topology>
    </subcellularLocation>
</comment>
<evidence type="ECO:0000256" key="2">
    <source>
        <dbReference type="ARBA" id="ARBA00022448"/>
    </source>
</evidence>
<sequence>MDATHSMFCNNDLVNPLSSMGMQVSCILVVSHFFNVVLRTVGQPGPIAQILAGLVLGPMSHIQYIKATFFPASSINYYEVVSFFCRIHFMFLFGLEMNFHYTIRNLRMVSIVACGGAIMGGVFGLSVSFYLHQELNTIDNAPLYYFCMIIMLVVSYTSSPMVIRLAAELRFAASEVGRIAVSSALITEMWCLLFFNIMVNWTKENHISAGFGCGLITALVVIINRYLAAWLNGRHRNQKYLRAPELLLILFLLLTCSMIIEIWGYNSIISCYIIGLLFPKEGKTARTLLHKLGYSIYNFVLPVYFGYLGLQCDLINVFKNLERTAHTAILILLCIGSKLGGTLIVCRYLQIPTSEGIFLGFILNTRGYADLLFIGAAAKQVISFDSEAYNVLLVSIVLNTIISGIIVAFLARGEEKMFANNHTAIEPQQMEDELRILACIYDPRQVPALLATVLAIHGSRTSSSTTYLMHLIELVKKIKSNLLYHEKENDDISDDEDYGGNDVVEINNALDAFTTDTKILVHQRRAVSSFPSLYEDVCNEAEDLQVSIILLPFHKHQRIDGKLESGKEGIRTTNQKVLRHAPCSVGVMIERGLARVPGFSQLVGSEAIQNIATLFFGGPDDREAIAWSLRISGSPRVNLTIIRFLLTSSSQNEKIESGESEDKEILMSLSGEETVNEVDNTFMVDFYNRYVTSGQIGYVEKFVKDGVQTLESLKEIGDMYSLFIVGKGGRGQSSLTIGMSDWEECPELGTVGDVLASSDFEIHGSVLVIQQHRDAKKGILHDYVGDGEIVDQIGIVFHCNVYIYSDVIKMEETGPEFNSKEEAFSYYKEYAKSVGFSAIIKASRRSRISGNFIDAKFACTRYGISAQSPPSNPPKRKRGRTNLSWAKTDCKACMHVKRRHDGTWIISSFVKDHNHDTFPFPFPHHNINNNTNSNLDPPNNNAQPTTQNMFGKSKKRHNSKKRQHLPFAEGDLSYLLGFFIWSLSQESYVAAVNALEEALRKCERLKDSIQNVIEWNPPIFGSQEVNLCNSADHTDKKNSIVKKRQVSPEPEIIAMGVNSSWQQVENPNTRAADPDCSYESQQSTQEMDQLNSRDQNLDGYFASQQINSGMCQLNSIAAIRNDYYSNQHGIRGLGQSNTNAPIHNAHYMAPERMLGMAQLHFRREVIPSCFDVQDSSPNVGQSNGGASTQLHGMEVNIKPLNSRHQSR</sequence>
<dbReference type="InterPro" id="IPR057290">
    <property type="entry name" value="CHX17_C"/>
</dbReference>
<feature type="transmembrane region" description="Helical" evidence="13">
    <location>
        <begin position="75"/>
        <end position="95"/>
    </location>
</feature>
<evidence type="ECO:0000256" key="4">
    <source>
        <dbReference type="ARBA" id="ARBA00022538"/>
    </source>
</evidence>
<evidence type="ECO:0000256" key="6">
    <source>
        <dbReference type="ARBA" id="ARBA00022958"/>
    </source>
</evidence>
<dbReference type="GO" id="GO:0006885">
    <property type="term" value="P:regulation of pH"/>
    <property type="evidence" value="ECO:0007669"/>
    <property type="project" value="TreeGrafter"/>
</dbReference>